<accession>A0A1H5U0D2</accession>
<proteinExistence type="predicted"/>
<evidence type="ECO:0000313" key="3">
    <source>
        <dbReference type="Proteomes" id="UP000236738"/>
    </source>
</evidence>
<keyword evidence="3" id="KW-1185">Reference proteome</keyword>
<gene>
    <name evidence="2" type="ORF">SAMN05421847_0630</name>
</gene>
<name>A0A1H5U0D2_9FLAO</name>
<keyword evidence="1" id="KW-0812">Transmembrane</keyword>
<keyword evidence="1" id="KW-0472">Membrane</keyword>
<organism evidence="2 3">
    <name type="scientific">Halpernia humi</name>
    <dbReference type="NCBI Taxonomy" id="493375"/>
    <lineage>
        <taxon>Bacteria</taxon>
        <taxon>Pseudomonadati</taxon>
        <taxon>Bacteroidota</taxon>
        <taxon>Flavobacteriia</taxon>
        <taxon>Flavobacteriales</taxon>
        <taxon>Weeksellaceae</taxon>
        <taxon>Chryseobacterium group</taxon>
        <taxon>Halpernia</taxon>
    </lineage>
</organism>
<feature type="transmembrane region" description="Helical" evidence="1">
    <location>
        <begin position="44"/>
        <end position="66"/>
    </location>
</feature>
<protein>
    <submittedName>
        <fullName evidence="2">Uncharacterized protein</fullName>
    </submittedName>
</protein>
<dbReference type="EMBL" id="FNUS01000001">
    <property type="protein sequence ID" value="SEF68506.1"/>
    <property type="molecule type" value="Genomic_DNA"/>
</dbReference>
<dbReference type="RefSeq" id="WP_103912637.1">
    <property type="nucleotide sequence ID" value="NZ_FNUS01000001.1"/>
</dbReference>
<dbReference type="AlphaFoldDB" id="A0A1H5U0D2"/>
<dbReference type="Proteomes" id="UP000236738">
    <property type="component" value="Unassembled WGS sequence"/>
</dbReference>
<evidence type="ECO:0000256" key="1">
    <source>
        <dbReference type="SAM" id="Phobius"/>
    </source>
</evidence>
<evidence type="ECO:0000313" key="2">
    <source>
        <dbReference type="EMBL" id="SEF68506.1"/>
    </source>
</evidence>
<keyword evidence="1" id="KW-1133">Transmembrane helix</keyword>
<sequence>MENSSKQNMEEIFTLLSQIKKVEPDEKLFANTLEKIHQKNTVSMFWVSAVACGILLLISTEFFMVLNKNNMNTYSKMIPETNNILYHE</sequence>
<reference evidence="3" key="1">
    <citation type="submission" date="2016-10" db="EMBL/GenBank/DDBJ databases">
        <authorList>
            <person name="Varghese N."/>
            <person name="Submissions S."/>
        </authorList>
    </citation>
    <scope>NUCLEOTIDE SEQUENCE [LARGE SCALE GENOMIC DNA]</scope>
    <source>
        <strain evidence="3">DSM 21580</strain>
    </source>
</reference>